<reference evidence="1" key="1">
    <citation type="submission" date="2021-06" db="EMBL/GenBank/DDBJ databases">
        <authorList>
            <person name="Kallberg Y."/>
            <person name="Tangrot J."/>
            <person name="Rosling A."/>
        </authorList>
    </citation>
    <scope>NUCLEOTIDE SEQUENCE</scope>
    <source>
        <strain evidence="1">MT106</strain>
    </source>
</reference>
<sequence length="152" mass="16967">MVIVIKKTLFAFLVLYLFFALVTTLPTISPHLQRRDVSEYIAKFIGEFVGTVTFTDAEVGDQCAILVSFLKGFKQDKDYSFLIEDDAKEFHVELTITPLLTTGKVLEAETFCENLAGKALVILAFDLDGQKEPKEVGRTTIEPLMKASINLV</sequence>
<gene>
    <name evidence="1" type="ORF">AGERDE_LOCUS10778</name>
</gene>
<organism evidence="1 2">
    <name type="scientific">Ambispora gerdemannii</name>
    <dbReference type="NCBI Taxonomy" id="144530"/>
    <lineage>
        <taxon>Eukaryota</taxon>
        <taxon>Fungi</taxon>
        <taxon>Fungi incertae sedis</taxon>
        <taxon>Mucoromycota</taxon>
        <taxon>Glomeromycotina</taxon>
        <taxon>Glomeromycetes</taxon>
        <taxon>Archaeosporales</taxon>
        <taxon>Ambisporaceae</taxon>
        <taxon>Ambispora</taxon>
    </lineage>
</organism>
<dbReference type="Proteomes" id="UP000789831">
    <property type="component" value="Unassembled WGS sequence"/>
</dbReference>
<dbReference type="EMBL" id="CAJVPL010003679">
    <property type="protein sequence ID" value="CAG8636677.1"/>
    <property type="molecule type" value="Genomic_DNA"/>
</dbReference>
<dbReference type="AlphaFoldDB" id="A0A9N9DFQ8"/>
<comment type="caution">
    <text evidence="1">The sequence shown here is derived from an EMBL/GenBank/DDBJ whole genome shotgun (WGS) entry which is preliminary data.</text>
</comment>
<evidence type="ECO:0000313" key="1">
    <source>
        <dbReference type="EMBL" id="CAG8636677.1"/>
    </source>
</evidence>
<name>A0A9N9DFQ8_9GLOM</name>
<keyword evidence="2" id="KW-1185">Reference proteome</keyword>
<accession>A0A9N9DFQ8</accession>
<protein>
    <submittedName>
        <fullName evidence="1">3587_t:CDS:1</fullName>
    </submittedName>
</protein>
<evidence type="ECO:0000313" key="2">
    <source>
        <dbReference type="Proteomes" id="UP000789831"/>
    </source>
</evidence>
<proteinExistence type="predicted"/>